<dbReference type="SUPFAM" id="SSF55347">
    <property type="entry name" value="Glyceraldehyde-3-phosphate dehydrogenase-like, C-terminal domain"/>
    <property type="match status" value="1"/>
</dbReference>
<dbReference type="Proteomes" id="UP001177080">
    <property type="component" value="Unassembled WGS sequence"/>
</dbReference>
<reference evidence="5" key="1">
    <citation type="submission" date="2022-04" db="EMBL/GenBank/DDBJ databases">
        <title>Shinella lacus sp. nov., a novel member of the genus Shinella from water.</title>
        <authorList>
            <person name="Deng Y."/>
        </authorList>
    </citation>
    <scope>NUCLEOTIDE SEQUENCE</scope>
    <source>
        <strain evidence="5">JCM 31239</strain>
    </source>
</reference>
<dbReference type="PANTHER" id="PTHR43708:SF5">
    <property type="entry name" value="CONSERVED EXPRESSED OXIDOREDUCTASE (EUROFUNG)-RELATED"/>
    <property type="match status" value="1"/>
</dbReference>
<keyword evidence="6" id="KW-1185">Reference proteome</keyword>
<dbReference type="InterPro" id="IPR051317">
    <property type="entry name" value="Gfo/Idh/MocA_oxidoreduct"/>
</dbReference>
<evidence type="ECO:0000256" key="2">
    <source>
        <dbReference type="ARBA" id="ARBA00023002"/>
    </source>
</evidence>
<dbReference type="InterPro" id="IPR036291">
    <property type="entry name" value="NAD(P)-bd_dom_sf"/>
</dbReference>
<comment type="caution">
    <text evidence="5">The sequence shown here is derived from an EMBL/GenBank/DDBJ whole genome shotgun (WGS) entry which is preliminary data.</text>
</comment>
<feature type="domain" description="Gfo/Idh/MocA-like oxidoreductase N-terminal" evidence="3">
    <location>
        <begin position="10"/>
        <end position="128"/>
    </location>
</feature>
<evidence type="ECO:0000259" key="4">
    <source>
        <dbReference type="Pfam" id="PF02894"/>
    </source>
</evidence>
<keyword evidence="2" id="KW-0560">Oxidoreductase</keyword>
<dbReference type="Pfam" id="PF02894">
    <property type="entry name" value="GFO_IDH_MocA_C"/>
    <property type="match status" value="1"/>
</dbReference>
<organism evidence="5 6">
    <name type="scientific">Shinella curvata</name>
    <dbReference type="NCBI Taxonomy" id="1817964"/>
    <lineage>
        <taxon>Bacteria</taxon>
        <taxon>Pseudomonadati</taxon>
        <taxon>Pseudomonadota</taxon>
        <taxon>Alphaproteobacteria</taxon>
        <taxon>Hyphomicrobiales</taxon>
        <taxon>Rhizobiaceae</taxon>
        <taxon>Shinella</taxon>
    </lineage>
</organism>
<dbReference type="PANTHER" id="PTHR43708">
    <property type="entry name" value="CONSERVED EXPRESSED OXIDOREDUCTASE (EUROFUNG)"/>
    <property type="match status" value="1"/>
</dbReference>
<accession>A0ABT8XM80</accession>
<dbReference type="Gene3D" id="3.30.360.10">
    <property type="entry name" value="Dihydrodipicolinate Reductase, domain 2"/>
    <property type="match status" value="1"/>
</dbReference>
<dbReference type="SUPFAM" id="SSF51735">
    <property type="entry name" value="NAD(P)-binding Rossmann-fold domains"/>
    <property type="match status" value="1"/>
</dbReference>
<dbReference type="InterPro" id="IPR000683">
    <property type="entry name" value="Gfo/Idh/MocA-like_OxRdtase_N"/>
</dbReference>
<protein>
    <submittedName>
        <fullName evidence="5">Gfo/Idh/MocA family oxidoreductase</fullName>
    </submittedName>
</protein>
<evidence type="ECO:0000259" key="3">
    <source>
        <dbReference type="Pfam" id="PF01408"/>
    </source>
</evidence>
<proteinExistence type="inferred from homology"/>
<comment type="similarity">
    <text evidence="1">Belongs to the Gfo/Idh/MocA family.</text>
</comment>
<evidence type="ECO:0000313" key="6">
    <source>
        <dbReference type="Proteomes" id="UP001177080"/>
    </source>
</evidence>
<name>A0ABT8XM80_9HYPH</name>
<dbReference type="Gene3D" id="3.40.50.720">
    <property type="entry name" value="NAD(P)-binding Rossmann-like Domain"/>
    <property type="match status" value="1"/>
</dbReference>
<sequence length="366" mass="39728">MTASNPKTPIGVGVIGCGEIAQLMHLPVIHELPELRLAALCDLSRTVLDTLGAQYGVTACYQEYQALLDDPAVDAVVICTFDHGPVVEAAIKAGKHFIVEKPLAFTSEEARPLVKAANESGLVGIVGYMKLYDPGYRLGLEKIGQIGRPKMIQVHDFAGRFDRYQQLYTQVRGKDVDMELIKATQADVAARVATGLGQAHAGYADLYMTLLMLGSHDLAVLRGAFGVAERVDYAQAVGPTHIMAVLGFPDRVPALLEVAFGAQYEWWDEWMTVHGEKDEVRIDFQNPYVRNAAATVRVREAAGEGASERILPGTPETAFRRQWQHFIACVEGKAAPLTPLQGGLDDLELAERIIKALPVKPGGGQA</sequence>
<gene>
    <name evidence="5" type="ORF">GB928_027045</name>
</gene>
<dbReference type="InterPro" id="IPR004104">
    <property type="entry name" value="Gfo/Idh/MocA-like_OxRdtase_C"/>
</dbReference>
<evidence type="ECO:0000256" key="1">
    <source>
        <dbReference type="ARBA" id="ARBA00010928"/>
    </source>
</evidence>
<dbReference type="Pfam" id="PF01408">
    <property type="entry name" value="GFO_IDH_MocA"/>
    <property type="match status" value="1"/>
</dbReference>
<feature type="domain" description="Gfo/Idh/MocA-like oxidoreductase C-terminal" evidence="4">
    <location>
        <begin position="209"/>
        <end position="356"/>
    </location>
</feature>
<dbReference type="EMBL" id="WHSC02000017">
    <property type="protein sequence ID" value="MDO6124846.1"/>
    <property type="molecule type" value="Genomic_DNA"/>
</dbReference>
<evidence type="ECO:0000313" key="5">
    <source>
        <dbReference type="EMBL" id="MDO6124846.1"/>
    </source>
</evidence>
<dbReference type="RefSeq" id="WP_244763658.1">
    <property type="nucleotide sequence ID" value="NZ_JALJCJ010000008.1"/>
</dbReference>